<dbReference type="OMA" id="PSCIQTY"/>
<dbReference type="GO" id="GO:0004867">
    <property type="term" value="F:serine-type endopeptidase inhibitor activity"/>
    <property type="evidence" value="ECO:0007669"/>
    <property type="project" value="InterPro"/>
</dbReference>
<reference evidence="8" key="2">
    <citation type="journal article" date="2017" name="Sci. Adv.">
        <title>A tail of two voltages: Proteomic comparison of the three electric organs of the electric eel.</title>
        <authorList>
            <person name="Traeger L.L."/>
            <person name="Sabat G."/>
            <person name="Barrett-Wilt G.A."/>
            <person name="Wells G.B."/>
            <person name="Sussman M.R."/>
        </authorList>
    </citation>
    <scope>NUCLEOTIDE SEQUENCE [LARGE SCALE GENOMIC DNA]</scope>
</reference>
<evidence type="ECO:0000256" key="2">
    <source>
        <dbReference type="ARBA" id="ARBA00022525"/>
    </source>
</evidence>
<dbReference type="Gene3D" id="4.10.410.10">
    <property type="entry name" value="Pancreatic trypsin inhibitor Kunitz domain"/>
    <property type="match status" value="1"/>
</dbReference>
<dbReference type="PROSITE" id="PS00280">
    <property type="entry name" value="BPTI_KUNITZ_1"/>
    <property type="match status" value="1"/>
</dbReference>
<evidence type="ECO:0000256" key="1">
    <source>
        <dbReference type="ARBA" id="ARBA00004613"/>
    </source>
</evidence>
<dbReference type="InterPro" id="IPR002223">
    <property type="entry name" value="Kunitz_BPTI"/>
</dbReference>
<dbReference type="Pfam" id="PF00090">
    <property type="entry name" value="TSP_1"/>
    <property type="match status" value="1"/>
</dbReference>
<dbReference type="InterPro" id="IPR020901">
    <property type="entry name" value="Prtase_inh_Kunz-CS"/>
</dbReference>
<evidence type="ECO:0000256" key="5">
    <source>
        <dbReference type="ARBA" id="ARBA00023157"/>
    </source>
</evidence>
<reference evidence="7" key="5">
    <citation type="submission" date="2025-09" db="UniProtKB">
        <authorList>
            <consortium name="Ensembl"/>
        </authorList>
    </citation>
    <scope>IDENTIFICATION</scope>
</reference>
<dbReference type="InterPro" id="IPR036383">
    <property type="entry name" value="TSP1_rpt_sf"/>
</dbReference>
<dbReference type="PANTHER" id="PTHR13723:SF281">
    <property type="entry name" value="PAPILIN"/>
    <property type="match status" value="1"/>
</dbReference>
<dbReference type="GeneTree" id="ENSGT00940000156891"/>
<dbReference type="Gene3D" id="2.20.100.10">
    <property type="entry name" value="Thrombospondin type-1 (TSP1) repeat"/>
    <property type="match status" value="4"/>
</dbReference>
<proteinExistence type="predicted"/>
<keyword evidence="4" id="KW-0677">Repeat</keyword>
<sequence length="483" mass="53032">IKLHSILIEWGPYGECSRTCGTGVTARTRRCVTQRTDGGQNCVGPSKSYRSCNIQDCPEGSRDFREEQCSQFDGTDFHGKRYKWLPYYGENPCELNCIPRAENFYFRHRSSVVDGTPCHPGRKDICVEGVCRVSLNNTAHTSAWNQCSVTCGGGSQGRRVECVAHDASGSRVVEDSLCEAYTSRPLSQQKCSMQRCAQYSVSAWSQCSATCGSGQQTRDVLCVGSGGAHLEDYMCGTLHTPRRTQPCEILICYSLCSKSCSSGLRERQVICSDTQRNLYGAEHCNTQIKPSTVESCNTQPCYRPQGTQVPSMQDPRGYDNTLHGFHRYTPDDHGPVGIPPTSTNLAPHCSQTPYGCCPDGRTPATLGPNKEGCPEYPSHVDCHMSTYGCCYDGVSAASGAYGEGCPDSPTSARLAPCELPHTSGPCDRWTARYYYDPASSRCVHFWYGGCHGNSNNFATLDKCQHTCQSGETLSVDTRLYKQI</sequence>
<dbReference type="SMART" id="SM00131">
    <property type="entry name" value="KU"/>
    <property type="match status" value="1"/>
</dbReference>
<keyword evidence="8" id="KW-1185">Reference proteome</keyword>
<protein>
    <submittedName>
        <fullName evidence="7">Papilin a, proteoglycan-like sulfated glycoprotein</fullName>
    </submittedName>
</protein>
<keyword evidence="3" id="KW-0732">Signal</keyword>
<dbReference type="FunFam" id="4.10.410.10:FF:000017">
    <property type="entry name" value="papilin isoform X2"/>
    <property type="match status" value="1"/>
</dbReference>
<dbReference type="AlphaFoldDB" id="A0A4W4EYY0"/>
<keyword evidence="5" id="KW-1015">Disulfide bond</keyword>
<dbReference type="PRINTS" id="PR00759">
    <property type="entry name" value="BASICPTASE"/>
</dbReference>
<dbReference type="PROSITE" id="PS50279">
    <property type="entry name" value="BPTI_KUNITZ_2"/>
    <property type="match status" value="1"/>
</dbReference>
<dbReference type="PANTHER" id="PTHR13723">
    <property type="entry name" value="ADAMTS A DISINTEGRIN AND METALLOPROTEASE WITH THROMBOSPONDIN MOTIFS PROTEASE"/>
    <property type="match status" value="1"/>
</dbReference>
<dbReference type="GO" id="GO:0006508">
    <property type="term" value="P:proteolysis"/>
    <property type="evidence" value="ECO:0007669"/>
    <property type="project" value="TreeGrafter"/>
</dbReference>
<evidence type="ECO:0000256" key="3">
    <source>
        <dbReference type="ARBA" id="ARBA00022729"/>
    </source>
</evidence>
<accession>A0A4W4EYY0</accession>
<dbReference type="GO" id="GO:0031012">
    <property type="term" value="C:extracellular matrix"/>
    <property type="evidence" value="ECO:0007669"/>
    <property type="project" value="TreeGrafter"/>
</dbReference>
<name>A0A4W4EYY0_ELEEL</name>
<dbReference type="GO" id="GO:0030198">
    <property type="term" value="P:extracellular matrix organization"/>
    <property type="evidence" value="ECO:0007669"/>
    <property type="project" value="TreeGrafter"/>
</dbReference>
<dbReference type="InterPro" id="IPR036880">
    <property type="entry name" value="Kunitz_BPTI_sf"/>
</dbReference>
<dbReference type="PROSITE" id="PS50092">
    <property type="entry name" value="TSP1"/>
    <property type="match status" value="3"/>
</dbReference>
<evidence type="ECO:0000313" key="7">
    <source>
        <dbReference type="Ensembl" id="ENSEEEP00000017136.2"/>
    </source>
</evidence>
<dbReference type="GO" id="GO:0005576">
    <property type="term" value="C:extracellular region"/>
    <property type="evidence" value="ECO:0007669"/>
    <property type="project" value="UniProtKB-SubCell"/>
</dbReference>
<dbReference type="Proteomes" id="UP000314983">
    <property type="component" value="Chromosome 13"/>
</dbReference>
<evidence type="ECO:0000313" key="8">
    <source>
        <dbReference type="Proteomes" id="UP000314983"/>
    </source>
</evidence>
<dbReference type="FunFam" id="2.20.100.10:FF:000005">
    <property type="entry name" value="ADAM metallopeptidase with thrombospondin type 1 motif 9"/>
    <property type="match status" value="1"/>
</dbReference>
<organism evidence="7 8">
    <name type="scientific">Electrophorus electricus</name>
    <name type="common">Electric eel</name>
    <name type="synonym">Gymnotus electricus</name>
    <dbReference type="NCBI Taxonomy" id="8005"/>
    <lineage>
        <taxon>Eukaryota</taxon>
        <taxon>Metazoa</taxon>
        <taxon>Chordata</taxon>
        <taxon>Craniata</taxon>
        <taxon>Vertebrata</taxon>
        <taxon>Euteleostomi</taxon>
        <taxon>Actinopterygii</taxon>
        <taxon>Neopterygii</taxon>
        <taxon>Teleostei</taxon>
        <taxon>Ostariophysi</taxon>
        <taxon>Gymnotiformes</taxon>
        <taxon>Gymnotoidei</taxon>
        <taxon>Gymnotidae</taxon>
        <taxon>Electrophorus</taxon>
    </lineage>
</organism>
<dbReference type="InterPro" id="IPR050439">
    <property type="entry name" value="ADAMTS_ADAMTS-like"/>
</dbReference>
<dbReference type="SUPFAM" id="SSF82895">
    <property type="entry name" value="TSP-1 type 1 repeat"/>
    <property type="match status" value="4"/>
</dbReference>
<reference evidence="7" key="3">
    <citation type="submission" date="2020-05" db="EMBL/GenBank/DDBJ databases">
        <title>Electrophorus electricus (electric eel) genome, fEleEle1, primary haplotype.</title>
        <authorList>
            <person name="Myers G."/>
            <person name="Meyer A."/>
            <person name="Fedrigo O."/>
            <person name="Formenti G."/>
            <person name="Rhie A."/>
            <person name="Tracey A."/>
            <person name="Sims Y."/>
            <person name="Jarvis E.D."/>
        </authorList>
    </citation>
    <scope>NUCLEOTIDE SEQUENCE [LARGE SCALE GENOMIC DNA]</scope>
</reference>
<dbReference type="Pfam" id="PF00014">
    <property type="entry name" value="Kunitz_BPTI"/>
    <property type="match status" value="1"/>
</dbReference>
<evidence type="ECO:0000256" key="4">
    <source>
        <dbReference type="ARBA" id="ARBA00022737"/>
    </source>
</evidence>
<dbReference type="InterPro" id="IPR000884">
    <property type="entry name" value="TSP1_rpt"/>
</dbReference>
<dbReference type="SMART" id="SM00209">
    <property type="entry name" value="TSP1"/>
    <property type="match status" value="4"/>
</dbReference>
<dbReference type="Ensembl" id="ENSEEET00000017332.2">
    <property type="protein sequence ID" value="ENSEEEP00000017136.2"/>
    <property type="gene ID" value="ENSEEEG00000008486.2"/>
</dbReference>
<evidence type="ECO:0000259" key="6">
    <source>
        <dbReference type="PROSITE" id="PS50279"/>
    </source>
</evidence>
<dbReference type="Pfam" id="PF19030">
    <property type="entry name" value="TSP1_ADAMTS"/>
    <property type="match status" value="3"/>
</dbReference>
<reference evidence="7" key="4">
    <citation type="submission" date="2025-08" db="UniProtKB">
        <authorList>
            <consortium name="Ensembl"/>
        </authorList>
    </citation>
    <scope>IDENTIFICATION</scope>
</reference>
<dbReference type="GO" id="GO:0004222">
    <property type="term" value="F:metalloendopeptidase activity"/>
    <property type="evidence" value="ECO:0007669"/>
    <property type="project" value="TreeGrafter"/>
</dbReference>
<reference evidence="8" key="1">
    <citation type="journal article" date="2014" name="Science">
        <title>Nonhuman genetics. Genomic basis for the convergent evolution of electric organs.</title>
        <authorList>
            <person name="Gallant J.R."/>
            <person name="Traeger L.L."/>
            <person name="Volkening J.D."/>
            <person name="Moffett H."/>
            <person name="Chen P.H."/>
            <person name="Novina C.D."/>
            <person name="Phillips G.N.Jr."/>
            <person name="Anand R."/>
            <person name="Wells G.B."/>
            <person name="Pinch M."/>
            <person name="Guth R."/>
            <person name="Unguez G.A."/>
            <person name="Albert J.S."/>
            <person name="Zakon H.H."/>
            <person name="Samanta M.P."/>
            <person name="Sussman M.R."/>
        </authorList>
    </citation>
    <scope>NUCLEOTIDE SEQUENCE [LARGE SCALE GENOMIC DNA]</scope>
</reference>
<dbReference type="SUPFAM" id="SSF57362">
    <property type="entry name" value="BPTI-like"/>
    <property type="match status" value="1"/>
</dbReference>
<dbReference type="STRING" id="8005.ENSEEEP00000017136"/>
<feature type="domain" description="BPTI/Kunitz inhibitor" evidence="6">
    <location>
        <begin position="417"/>
        <end position="467"/>
    </location>
</feature>
<keyword evidence="2" id="KW-0964">Secreted</keyword>
<comment type="subcellular location">
    <subcellularLocation>
        <location evidence="1">Secreted</location>
    </subcellularLocation>
</comment>